<evidence type="ECO:0000313" key="3">
    <source>
        <dbReference type="Proteomes" id="UP001589828"/>
    </source>
</evidence>
<gene>
    <name evidence="2" type="ORF">ACFFGT_29775</name>
</gene>
<organism evidence="2 3">
    <name type="scientific">Mucilaginibacter angelicae</name>
    <dbReference type="NCBI Taxonomy" id="869718"/>
    <lineage>
        <taxon>Bacteria</taxon>
        <taxon>Pseudomonadati</taxon>
        <taxon>Bacteroidota</taxon>
        <taxon>Sphingobacteriia</taxon>
        <taxon>Sphingobacteriales</taxon>
        <taxon>Sphingobacteriaceae</taxon>
        <taxon>Mucilaginibacter</taxon>
    </lineage>
</organism>
<evidence type="ECO:0000313" key="2">
    <source>
        <dbReference type="EMBL" id="MFC0518441.1"/>
    </source>
</evidence>
<protein>
    <recommendedName>
        <fullName evidence="4">DUF4178 domain-containing protein</fullName>
    </recommendedName>
</protein>
<keyword evidence="3" id="KW-1185">Reference proteome</keyword>
<keyword evidence="1" id="KW-1133">Transmembrane helix</keyword>
<sequence>MRSKNTQATNGCANCGGQLQYNYTYDTNKCIYCGSVFKIEGAEQRYDEEPHQPTFVETPLSVTPDNIIQYNITYRGDEIYRERPSFKKAALWGLAFWVGWAFVSTAIKLTSMATNKGIPDNLFSSEPFGIYWFLRGMFFCGLIPYLRTRVFYKRY</sequence>
<dbReference type="EMBL" id="JBHLTS010000079">
    <property type="protein sequence ID" value="MFC0518441.1"/>
    <property type="molecule type" value="Genomic_DNA"/>
</dbReference>
<keyword evidence="1" id="KW-0472">Membrane</keyword>
<comment type="caution">
    <text evidence="2">The sequence shown here is derived from an EMBL/GenBank/DDBJ whole genome shotgun (WGS) entry which is preliminary data.</text>
</comment>
<evidence type="ECO:0000256" key="1">
    <source>
        <dbReference type="SAM" id="Phobius"/>
    </source>
</evidence>
<feature type="transmembrane region" description="Helical" evidence="1">
    <location>
        <begin position="129"/>
        <end position="146"/>
    </location>
</feature>
<feature type="transmembrane region" description="Helical" evidence="1">
    <location>
        <begin position="89"/>
        <end position="109"/>
    </location>
</feature>
<dbReference type="RefSeq" id="WP_377026160.1">
    <property type="nucleotide sequence ID" value="NZ_JBHLTS010000079.1"/>
</dbReference>
<dbReference type="Proteomes" id="UP001589828">
    <property type="component" value="Unassembled WGS sequence"/>
</dbReference>
<proteinExistence type="predicted"/>
<accession>A0ABV6LG47</accession>
<reference evidence="2 3" key="1">
    <citation type="submission" date="2024-09" db="EMBL/GenBank/DDBJ databases">
        <authorList>
            <person name="Sun Q."/>
            <person name="Mori K."/>
        </authorList>
    </citation>
    <scope>NUCLEOTIDE SEQUENCE [LARGE SCALE GENOMIC DNA]</scope>
    <source>
        <strain evidence="2 3">NCAIM B.02415</strain>
    </source>
</reference>
<name>A0ABV6LG47_9SPHI</name>
<keyword evidence="1" id="KW-0812">Transmembrane</keyword>
<evidence type="ECO:0008006" key="4">
    <source>
        <dbReference type="Google" id="ProtNLM"/>
    </source>
</evidence>